<keyword evidence="3" id="KW-1185">Reference proteome</keyword>
<accession>A0ABS2MRU1</accession>
<comment type="caution">
    <text evidence="2">The sequence shown here is derived from an EMBL/GenBank/DDBJ whole genome shotgun (WGS) entry which is preliminary data.</text>
</comment>
<protein>
    <submittedName>
        <fullName evidence="2">Thiol-disulfide isomerase/thioredoxin</fullName>
    </submittedName>
</protein>
<reference evidence="2 3" key="1">
    <citation type="submission" date="2021-01" db="EMBL/GenBank/DDBJ databases">
        <title>Genomic Encyclopedia of Type Strains, Phase IV (KMG-IV): sequencing the most valuable type-strain genomes for metagenomic binning, comparative biology and taxonomic classification.</title>
        <authorList>
            <person name="Goeker M."/>
        </authorList>
    </citation>
    <scope>NUCLEOTIDE SEQUENCE [LARGE SCALE GENOMIC DNA]</scope>
    <source>
        <strain evidence="2 3">DSM 24436</strain>
    </source>
</reference>
<sequence length="107" mass="12547">MEHLNDLIKVTESIENDDLVVMLFSDLGCNVCLSIYPDLEDMSKRYPKAHFMTADVEVMKELVGKHLIFVYPTLVVFAQGRETKRFERVFSLDDLESTVNRYYQMIF</sequence>
<dbReference type="EMBL" id="JAFBDT010000012">
    <property type="protein sequence ID" value="MBM7562113.1"/>
    <property type="molecule type" value="Genomic_DNA"/>
</dbReference>
<dbReference type="InterPro" id="IPR013766">
    <property type="entry name" value="Thioredoxin_domain"/>
</dbReference>
<feature type="domain" description="Thioredoxin" evidence="1">
    <location>
        <begin position="13"/>
        <end position="100"/>
    </location>
</feature>
<dbReference type="CDD" id="cd02947">
    <property type="entry name" value="TRX_family"/>
    <property type="match status" value="1"/>
</dbReference>
<dbReference type="InterPro" id="IPR036249">
    <property type="entry name" value="Thioredoxin-like_sf"/>
</dbReference>
<evidence type="ECO:0000259" key="1">
    <source>
        <dbReference type="Pfam" id="PF00085"/>
    </source>
</evidence>
<name>A0ABS2MRU1_9FIRM</name>
<evidence type="ECO:0000313" key="2">
    <source>
        <dbReference type="EMBL" id="MBM7562113.1"/>
    </source>
</evidence>
<dbReference type="GO" id="GO:0016853">
    <property type="term" value="F:isomerase activity"/>
    <property type="evidence" value="ECO:0007669"/>
    <property type="project" value="UniProtKB-KW"/>
</dbReference>
<keyword evidence="2" id="KW-0413">Isomerase</keyword>
<gene>
    <name evidence="2" type="ORF">JOC49_001656</name>
</gene>
<dbReference type="Gene3D" id="3.40.30.10">
    <property type="entry name" value="Glutaredoxin"/>
    <property type="match status" value="1"/>
</dbReference>
<organism evidence="2 3">
    <name type="scientific">Fusibacter tunisiensis</name>
    <dbReference type="NCBI Taxonomy" id="1008308"/>
    <lineage>
        <taxon>Bacteria</taxon>
        <taxon>Bacillati</taxon>
        <taxon>Bacillota</taxon>
        <taxon>Clostridia</taxon>
        <taxon>Eubacteriales</taxon>
        <taxon>Eubacteriales Family XII. Incertae Sedis</taxon>
        <taxon>Fusibacter</taxon>
    </lineage>
</organism>
<dbReference type="SUPFAM" id="SSF52833">
    <property type="entry name" value="Thioredoxin-like"/>
    <property type="match status" value="1"/>
</dbReference>
<proteinExistence type="predicted"/>
<dbReference type="RefSeq" id="WP_204664219.1">
    <property type="nucleotide sequence ID" value="NZ_JAFBDT010000012.1"/>
</dbReference>
<dbReference type="Proteomes" id="UP000767854">
    <property type="component" value="Unassembled WGS sequence"/>
</dbReference>
<dbReference type="Pfam" id="PF00085">
    <property type="entry name" value="Thioredoxin"/>
    <property type="match status" value="1"/>
</dbReference>
<evidence type="ECO:0000313" key="3">
    <source>
        <dbReference type="Proteomes" id="UP000767854"/>
    </source>
</evidence>